<gene>
    <name evidence="1" type="ORF">ABXS70_14685</name>
</gene>
<organism evidence="1">
    <name type="scientific">Paenibacillus sp. AN1007</name>
    <dbReference type="NCBI Taxonomy" id="3151385"/>
    <lineage>
        <taxon>Bacteria</taxon>
        <taxon>Bacillati</taxon>
        <taxon>Bacillota</taxon>
        <taxon>Bacilli</taxon>
        <taxon>Bacillales</taxon>
        <taxon>Paenibacillaceae</taxon>
        <taxon>Paenibacillus</taxon>
    </lineage>
</organism>
<dbReference type="PROSITE" id="PS51257">
    <property type="entry name" value="PROKAR_LIPOPROTEIN"/>
    <property type="match status" value="1"/>
</dbReference>
<evidence type="ECO:0000313" key="1">
    <source>
        <dbReference type="EMBL" id="XCP92504.1"/>
    </source>
</evidence>
<proteinExistence type="predicted"/>
<accession>A0AAU8N6A9</accession>
<dbReference type="AlphaFoldDB" id="A0AAU8N6A9"/>
<protein>
    <recommendedName>
        <fullName evidence="2">DUF4367 domain-containing protein</fullName>
    </recommendedName>
</protein>
<name>A0AAU8N6A9_9BACL</name>
<dbReference type="EMBL" id="CP159992">
    <property type="protein sequence ID" value="XCP92504.1"/>
    <property type="molecule type" value="Genomic_DNA"/>
</dbReference>
<reference evidence="1" key="1">
    <citation type="submission" date="2024-05" db="EMBL/GenBank/DDBJ databases">
        <title>Draft genome assemblies of 36 bacteria isolated from hibernating arctic ground squirrels.</title>
        <authorList>
            <person name="McKee H."/>
            <person name="Mullen L."/>
            <person name="Drown D.M."/>
            <person name="Duddleston K.N."/>
        </authorList>
    </citation>
    <scope>NUCLEOTIDE SEQUENCE</scope>
    <source>
        <strain evidence="1">AN1007</strain>
    </source>
</reference>
<evidence type="ECO:0008006" key="2">
    <source>
        <dbReference type="Google" id="ProtNLM"/>
    </source>
</evidence>
<sequence>MSLNEKERSPAVRKARRSVILGGVLLVMVGSLTACTAASIEQERKVYTREAAAEGNFRAKQQGHGLNGTLARELTAGFAAKNIKLMNNMFEDDREGGMSYMYLLNGSARHIVKVHIYRDADTRTAQMEEMYGERKDNAVLENVMGRTTIRSKGHVSFVYTASGGEKDMYEQDVLQVFQHVLDEIKEEGHAVKLNKGSKRE</sequence>
<dbReference type="RefSeq" id="WP_366288798.1">
    <property type="nucleotide sequence ID" value="NZ_CP159992.1"/>
</dbReference>